<evidence type="ECO:0000313" key="3">
    <source>
        <dbReference type="Proteomes" id="UP001310594"/>
    </source>
</evidence>
<dbReference type="Pfam" id="PF20150">
    <property type="entry name" value="2EXR"/>
    <property type="match status" value="1"/>
</dbReference>
<name>A0AAN7W8M4_9PEZI</name>
<dbReference type="InterPro" id="IPR045518">
    <property type="entry name" value="2EXR"/>
</dbReference>
<accession>A0AAN7W8M4</accession>
<dbReference type="AlphaFoldDB" id="A0AAN7W8M4"/>
<dbReference type="Proteomes" id="UP001310594">
    <property type="component" value="Unassembled WGS sequence"/>
</dbReference>
<protein>
    <recommendedName>
        <fullName evidence="1">2EXR domain-containing protein</fullName>
    </recommendedName>
</protein>
<organism evidence="2 3">
    <name type="scientific">Elasticomyces elasticus</name>
    <dbReference type="NCBI Taxonomy" id="574655"/>
    <lineage>
        <taxon>Eukaryota</taxon>
        <taxon>Fungi</taxon>
        <taxon>Dikarya</taxon>
        <taxon>Ascomycota</taxon>
        <taxon>Pezizomycotina</taxon>
        <taxon>Dothideomycetes</taxon>
        <taxon>Dothideomycetidae</taxon>
        <taxon>Mycosphaerellales</taxon>
        <taxon>Teratosphaeriaceae</taxon>
        <taxon>Elasticomyces</taxon>
    </lineage>
</organism>
<dbReference type="EMBL" id="JAVRQU010000012">
    <property type="protein sequence ID" value="KAK5696581.1"/>
    <property type="molecule type" value="Genomic_DNA"/>
</dbReference>
<evidence type="ECO:0000313" key="2">
    <source>
        <dbReference type="EMBL" id="KAK5696581.1"/>
    </source>
</evidence>
<comment type="caution">
    <text evidence="2">The sequence shown here is derived from an EMBL/GenBank/DDBJ whole genome shotgun (WGS) entry which is preliminary data.</text>
</comment>
<reference evidence="2" key="1">
    <citation type="submission" date="2023-08" db="EMBL/GenBank/DDBJ databases">
        <title>Black Yeasts Isolated from many extreme environments.</title>
        <authorList>
            <person name="Coleine C."/>
            <person name="Stajich J.E."/>
            <person name="Selbmann L."/>
        </authorList>
    </citation>
    <scope>NUCLEOTIDE SEQUENCE</scope>
    <source>
        <strain evidence="2">CCFEE 5810</strain>
    </source>
</reference>
<dbReference type="PANTHER" id="PTHR38790">
    <property type="entry name" value="2EXR DOMAIN-CONTAINING PROTEIN-RELATED"/>
    <property type="match status" value="1"/>
</dbReference>
<feature type="domain" description="2EXR" evidence="1">
    <location>
        <begin position="9"/>
        <end position="93"/>
    </location>
</feature>
<gene>
    <name evidence="2" type="ORF">LTR97_007884</name>
</gene>
<proteinExistence type="predicted"/>
<evidence type="ECO:0000259" key="1">
    <source>
        <dbReference type="Pfam" id="PF20150"/>
    </source>
</evidence>
<sequence length="169" mass="19279">MAPSLLLALPPELREMIWDFVLGDTVMQIPSSKPGAYHMLNEIRLRVPGISAGRSDDVLRALNDIGYPSILQVSKDVRWEALPRYYALAVFRFDNVDALVVWSRPRTVRMTGLIRVVEMIKHSVAHWSEKYARREKKWCDRLREIAMMDGVGVGEGVIRIRSTDSLGDE</sequence>